<reference evidence="1 2" key="1">
    <citation type="submission" date="2018-12" db="EMBL/GenBank/DDBJ databases">
        <authorList>
            <consortium name="Pathogen Informatics"/>
        </authorList>
    </citation>
    <scope>NUCLEOTIDE SEQUENCE [LARGE SCALE GENOMIC DNA]</scope>
    <source>
        <strain evidence="1 2">NCTC5773</strain>
    </source>
</reference>
<name>A0A6D2G9Y3_SALER</name>
<accession>A0A6D2G9Y3</accession>
<dbReference type="EMBL" id="LR134141">
    <property type="protein sequence ID" value="VEA03232.1"/>
    <property type="molecule type" value="Genomic_DNA"/>
</dbReference>
<dbReference type="Proteomes" id="UP000267858">
    <property type="component" value="Chromosome"/>
</dbReference>
<gene>
    <name evidence="1" type="ORF">NCTC5773_02578</name>
</gene>
<proteinExistence type="predicted"/>
<organism evidence="1 2">
    <name type="scientific">Salmonella enterica subsp. salamae</name>
    <dbReference type="NCBI Taxonomy" id="59202"/>
    <lineage>
        <taxon>Bacteria</taxon>
        <taxon>Pseudomonadati</taxon>
        <taxon>Pseudomonadota</taxon>
        <taxon>Gammaproteobacteria</taxon>
        <taxon>Enterobacterales</taxon>
        <taxon>Enterobacteriaceae</taxon>
        <taxon>Salmonella</taxon>
    </lineage>
</organism>
<evidence type="ECO:0000313" key="2">
    <source>
        <dbReference type="Proteomes" id="UP000267858"/>
    </source>
</evidence>
<protein>
    <submittedName>
        <fullName evidence="1">Uncharacterized protein</fullName>
    </submittedName>
</protein>
<sequence>MVSIVGGKALTLTGASGTQLIDMAGQPDASVTVNVENGALNLGAIVVGDTVNVLQGTVNVGETGALNIIAGDHTIEDKSGSGVTSAGQITILHNAALHTNVTLAGSGELTVKRRAAG</sequence>
<dbReference type="AlphaFoldDB" id="A0A6D2G9Y3"/>
<evidence type="ECO:0000313" key="1">
    <source>
        <dbReference type="EMBL" id="VEA03232.1"/>
    </source>
</evidence>